<keyword evidence="2 6" id="KW-0812">Transmembrane</keyword>
<evidence type="ECO:0000256" key="3">
    <source>
        <dbReference type="ARBA" id="ARBA00022989"/>
    </source>
</evidence>
<feature type="transmembrane region" description="Helical" evidence="6">
    <location>
        <begin position="76"/>
        <end position="99"/>
    </location>
</feature>
<dbReference type="PANTHER" id="PTHR11040">
    <property type="entry name" value="ZINC/IRON TRANSPORTER"/>
    <property type="match status" value="1"/>
</dbReference>
<evidence type="ECO:0000256" key="2">
    <source>
        <dbReference type="ARBA" id="ARBA00022692"/>
    </source>
</evidence>
<keyword evidence="8" id="KW-1185">Reference proteome</keyword>
<accession>A0AAD9ZFX9</accession>
<evidence type="ECO:0000256" key="4">
    <source>
        <dbReference type="ARBA" id="ARBA00023136"/>
    </source>
</evidence>
<evidence type="ECO:0000256" key="6">
    <source>
        <dbReference type="SAM" id="Phobius"/>
    </source>
</evidence>
<evidence type="ECO:0000313" key="8">
    <source>
        <dbReference type="Proteomes" id="UP001276659"/>
    </source>
</evidence>
<name>A0AAD9ZFX9_9LECA</name>
<reference evidence="7" key="1">
    <citation type="submission" date="2022-11" db="EMBL/GenBank/DDBJ databases">
        <title>Chromosomal genome sequence assembly and mating type (MAT) locus characterization of the leprose asexual lichenized fungus Lepraria neglecta (Nyl.) Erichsen.</title>
        <authorList>
            <person name="Allen J.L."/>
            <person name="Pfeffer B."/>
        </authorList>
    </citation>
    <scope>NUCLEOTIDE SEQUENCE</scope>
    <source>
        <strain evidence="7">Allen 5258</strain>
    </source>
</reference>
<gene>
    <name evidence="7" type="ORF">OEA41_000065</name>
</gene>
<feature type="transmembrane region" description="Helical" evidence="6">
    <location>
        <begin position="222"/>
        <end position="244"/>
    </location>
</feature>
<comment type="caution">
    <text evidence="7">The sequence shown here is derived from an EMBL/GenBank/DDBJ whole genome shotgun (WGS) entry which is preliminary data.</text>
</comment>
<organism evidence="7 8">
    <name type="scientific">Lepraria neglecta</name>
    <dbReference type="NCBI Taxonomy" id="209136"/>
    <lineage>
        <taxon>Eukaryota</taxon>
        <taxon>Fungi</taxon>
        <taxon>Dikarya</taxon>
        <taxon>Ascomycota</taxon>
        <taxon>Pezizomycotina</taxon>
        <taxon>Lecanoromycetes</taxon>
        <taxon>OSLEUM clade</taxon>
        <taxon>Lecanoromycetidae</taxon>
        <taxon>Lecanorales</taxon>
        <taxon>Lecanorineae</taxon>
        <taxon>Stereocaulaceae</taxon>
        <taxon>Lepraria</taxon>
    </lineage>
</organism>
<proteinExistence type="predicted"/>
<comment type="subcellular location">
    <subcellularLocation>
        <location evidence="1">Membrane</location>
        <topology evidence="1">Multi-pass membrane protein</topology>
    </subcellularLocation>
</comment>
<feature type="transmembrane region" description="Helical" evidence="6">
    <location>
        <begin position="42"/>
        <end position="64"/>
    </location>
</feature>
<dbReference type="PANTHER" id="PTHR11040:SF69">
    <property type="entry name" value="ZINC-REGULATED TRANSPORTER 2"/>
    <property type="match status" value="1"/>
</dbReference>
<dbReference type="EMBL" id="JASNWA010000003">
    <property type="protein sequence ID" value="KAK3177933.1"/>
    <property type="molecule type" value="Genomic_DNA"/>
</dbReference>
<protein>
    <submittedName>
        <fullName evidence="7">Uncharacterized protein</fullName>
    </submittedName>
</protein>
<feature type="transmembrane region" description="Helical" evidence="6">
    <location>
        <begin position="119"/>
        <end position="138"/>
    </location>
</feature>
<keyword evidence="4 6" id="KW-0472">Membrane</keyword>
<dbReference type="GO" id="GO:0005886">
    <property type="term" value="C:plasma membrane"/>
    <property type="evidence" value="ECO:0007669"/>
    <property type="project" value="TreeGrafter"/>
</dbReference>
<dbReference type="AlphaFoldDB" id="A0AAD9ZFX9"/>
<feature type="region of interest" description="Disordered" evidence="5">
    <location>
        <begin position="162"/>
        <end position="184"/>
    </location>
</feature>
<evidence type="ECO:0000256" key="1">
    <source>
        <dbReference type="ARBA" id="ARBA00004141"/>
    </source>
</evidence>
<keyword evidence="3 6" id="KW-1133">Transmembrane helix</keyword>
<dbReference type="Proteomes" id="UP001276659">
    <property type="component" value="Unassembled WGS sequence"/>
</dbReference>
<dbReference type="GO" id="GO:0000007">
    <property type="term" value="F:low-affinity zinc ion transmembrane transporter activity"/>
    <property type="evidence" value="ECO:0007669"/>
    <property type="project" value="TreeGrafter"/>
</dbReference>
<dbReference type="Pfam" id="PF02535">
    <property type="entry name" value="Zip"/>
    <property type="match status" value="1"/>
</dbReference>
<evidence type="ECO:0000313" key="7">
    <source>
        <dbReference type="EMBL" id="KAK3177933.1"/>
    </source>
</evidence>
<sequence>MADLIVRQAYQTAAATITAAAAVAVTSKPACASDNDYDGRIALRISAIFVILMGSLFGAAFPVYAGRNKGIGVPEWAFFIAKYFGSGVIIATAFIHLLAPACNALTNPCLTGPITSYDWAEGIALMTIFVLFFIELMAMRFATFGHIHDEDKEQGTYGDTLQIHSSRSSSNGQRHTPGEDHLSHTRNHIEHDEGAIETPHNHLTATKDKPHEVEDYAAQMTAIFILEFGVVFHSIFVGLTLAVTGSEFNVLYVVLVFHQTFEGLGLGSRLAATPWPKSLMALLGKWA</sequence>
<dbReference type="InterPro" id="IPR003689">
    <property type="entry name" value="ZIP"/>
</dbReference>
<feature type="compositionally biased region" description="Polar residues" evidence="5">
    <location>
        <begin position="162"/>
        <end position="174"/>
    </location>
</feature>
<evidence type="ECO:0000256" key="5">
    <source>
        <dbReference type="SAM" id="MobiDB-lite"/>
    </source>
</evidence>
<dbReference type="GO" id="GO:0071578">
    <property type="term" value="P:zinc ion import across plasma membrane"/>
    <property type="evidence" value="ECO:0007669"/>
    <property type="project" value="TreeGrafter"/>
</dbReference>